<dbReference type="PANTHER" id="PTHR47510">
    <property type="entry name" value="REVERSE TRANSCRIPTASE DOMAIN-CONTAINING PROTEIN"/>
    <property type="match status" value="1"/>
</dbReference>
<comment type="caution">
    <text evidence="1">The sequence shown here is derived from an EMBL/GenBank/DDBJ whole genome shotgun (WGS) entry which is preliminary data.</text>
</comment>
<sequence length="272" mass="30951">MQGKLLSPHVRDDEMKQQTLEEQIDAGRLACVTQWKLCGWLEMSDHLSLFLIPKYSPLIQRVKPSVTTIKVWPAGTDSLLQDKFHHTDWSMFASQATCGSHTDIDTYTSSVLDYINTTVGSVTTWKQITTYPNQKPWMNKEVRLLLKARNIAFRSGDALAYSISRANLRRGIIKAKHCYKLKDHILKPKTEKMCQQVSCCFDVSWILTPNRSGSSEGGLSPSVRTRLRLSVGTIMAADSQVPVRILLDERSVTRRWLDRWIISLLSVPCCRP</sequence>
<protein>
    <submittedName>
        <fullName evidence="1">Uncharacterized protein</fullName>
    </submittedName>
</protein>
<dbReference type="PANTHER" id="PTHR47510:SF3">
    <property type="entry name" value="ENDO_EXONUCLEASE_PHOSPHATASE DOMAIN-CONTAINING PROTEIN"/>
    <property type="match status" value="1"/>
</dbReference>
<accession>A0A6A4RZ49</accession>
<dbReference type="AlphaFoldDB" id="A0A6A4RZ49"/>
<proteinExistence type="predicted"/>
<gene>
    <name evidence="1" type="ORF">F2P81_023422</name>
</gene>
<name>A0A6A4RZ49_SCOMX</name>
<dbReference type="Proteomes" id="UP000438429">
    <property type="component" value="Unassembled WGS sequence"/>
</dbReference>
<reference evidence="1 2" key="1">
    <citation type="submission" date="2019-06" db="EMBL/GenBank/DDBJ databases">
        <title>Draft genomes of female and male turbot (Scophthalmus maximus).</title>
        <authorList>
            <person name="Xu H."/>
            <person name="Xu X.-W."/>
            <person name="Shao C."/>
            <person name="Chen S."/>
        </authorList>
    </citation>
    <scope>NUCLEOTIDE SEQUENCE [LARGE SCALE GENOMIC DNA]</scope>
    <source>
        <strain evidence="1">Ysfricsl-2016a</strain>
        <tissue evidence="1">Blood</tissue>
    </source>
</reference>
<dbReference type="EMBL" id="VEVO01000021">
    <property type="protein sequence ID" value="KAF0024620.1"/>
    <property type="molecule type" value="Genomic_DNA"/>
</dbReference>
<evidence type="ECO:0000313" key="1">
    <source>
        <dbReference type="EMBL" id="KAF0024620.1"/>
    </source>
</evidence>
<evidence type="ECO:0000313" key="2">
    <source>
        <dbReference type="Proteomes" id="UP000438429"/>
    </source>
</evidence>
<organism evidence="1 2">
    <name type="scientific">Scophthalmus maximus</name>
    <name type="common">Turbot</name>
    <name type="synonym">Psetta maxima</name>
    <dbReference type="NCBI Taxonomy" id="52904"/>
    <lineage>
        <taxon>Eukaryota</taxon>
        <taxon>Metazoa</taxon>
        <taxon>Chordata</taxon>
        <taxon>Craniata</taxon>
        <taxon>Vertebrata</taxon>
        <taxon>Euteleostomi</taxon>
        <taxon>Actinopterygii</taxon>
        <taxon>Neopterygii</taxon>
        <taxon>Teleostei</taxon>
        <taxon>Neoteleostei</taxon>
        <taxon>Acanthomorphata</taxon>
        <taxon>Carangaria</taxon>
        <taxon>Pleuronectiformes</taxon>
        <taxon>Pleuronectoidei</taxon>
        <taxon>Scophthalmidae</taxon>
        <taxon>Scophthalmus</taxon>
    </lineage>
</organism>